<feature type="transmembrane region" description="Helical" evidence="10">
    <location>
        <begin position="21"/>
        <end position="43"/>
    </location>
</feature>
<dbReference type="Proteomes" id="UP001204015">
    <property type="component" value="Unassembled WGS sequence"/>
</dbReference>
<feature type="transmembrane region" description="Helical" evidence="10">
    <location>
        <begin position="199"/>
        <end position="221"/>
    </location>
</feature>
<feature type="transmembrane region" description="Helical" evidence="10">
    <location>
        <begin position="143"/>
        <end position="160"/>
    </location>
</feature>
<accession>A0ABT1BYB4</accession>
<keyword evidence="4" id="KW-0813">Transport</keyword>
<reference evidence="11 12" key="1">
    <citation type="submission" date="2022-06" db="EMBL/GenBank/DDBJ databases">
        <title>A taxonomic note on the genus Prevotella: Description of four novel genera and emended description of the genera Hallella and Xylanibacter.</title>
        <authorList>
            <person name="Hitch T.C.A."/>
        </authorList>
    </citation>
    <scope>NUCLEOTIDE SEQUENCE [LARGE SCALE GENOMIC DNA]</scope>
    <source>
        <strain evidence="11 12">DSM 100619</strain>
    </source>
</reference>
<feature type="transmembrane region" description="Helical" evidence="10">
    <location>
        <begin position="426"/>
        <end position="444"/>
    </location>
</feature>
<comment type="caution">
    <text evidence="11">The sequence shown here is derived from an EMBL/GenBank/DDBJ whole genome shotgun (WGS) entry which is preliminary data.</text>
</comment>
<proteinExistence type="inferred from homology"/>
<evidence type="ECO:0000256" key="10">
    <source>
        <dbReference type="SAM" id="Phobius"/>
    </source>
</evidence>
<dbReference type="InterPro" id="IPR045070">
    <property type="entry name" value="MATE_MepA-like"/>
</dbReference>
<dbReference type="CDD" id="cd13143">
    <property type="entry name" value="MATE_MepA_like"/>
    <property type="match status" value="1"/>
</dbReference>
<dbReference type="EMBL" id="JAMXLY010000037">
    <property type="protein sequence ID" value="MCO6026064.1"/>
    <property type="molecule type" value="Genomic_DNA"/>
</dbReference>
<comment type="subcellular location">
    <subcellularLocation>
        <location evidence="1">Cell membrane</location>
        <topology evidence="1">Multi-pass membrane protein</topology>
    </subcellularLocation>
</comment>
<evidence type="ECO:0000256" key="8">
    <source>
        <dbReference type="ARBA" id="ARBA00023136"/>
    </source>
</evidence>
<keyword evidence="12" id="KW-1185">Reference proteome</keyword>
<gene>
    <name evidence="11" type="ORF">NG821_09475</name>
</gene>
<dbReference type="NCBIfam" id="TIGR00797">
    <property type="entry name" value="matE"/>
    <property type="match status" value="1"/>
</dbReference>
<dbReference type="PANTHER" id="PTHR43823">
    <property type="entry name" value="SPORULATION PROTEIN YKVU"/>
    <property type="match status" value="1"/>
</dbReference>
<evidence type="ECO:0000256" key="3">
    <source>
        <dbReference type="ARBA" id="ARBA00022106"/>
    </source>
</evidence>
<evidence type="ECO:0000256" key="5">
    <source>
        <dbReference type="ARBA" id="ARBA00022475"/>
    </source>
</evidence>
<evidence type="ECO:0000256" key="6">
    <source>
        <dbReference type="ARBA" id="ARBA00022692"/>
    </source>
</evidence>
<dbReference type="InterPro" id="IPR048279">
    <property type="entry name" value="MdtK-like"/>
</dbReference>
<dbReference type="InterPro" id="IPR051327">
    <property type="entry name" value="MATE_MepA_subfamily"/>
</dbReference>
<evidence type="ECO:0000256" key="9">
    <source>
        <dbReference type="ARBA" id="ARBA00023251"/>
    </source>
</evidence>
<name>A0ABT1BYB4_9BACT</name>
<dbReference type="Pfam" id="PF01554">
    <property type="entry name" value="MatE"/>
    <property type="match status" value="2"/>
</dbReference>
<evidence type="ECO:0000313" key="12">
    <source>
        <dbReference type="Proteomes" id="UP001204015"/>
    </source>
</evidence>
<evidence type="ECO:0000256" key="7">
    <source>
        <dbReference type="ARBA" id="ARBA00022989"/>
    </source>
</evidence>
<feature type="transmembrane region" description="Helical" evidence="10">
    <location>
        <begin position="55"/>
        <end position="79"/>
    </location>
</feature>
<feature type="transmembrane region" description="Helical" evidence="10">
    <location>
        <begin position="100"/>
        <end position="123"/>
    </location>
</feature>
<dbReference type="RefSeq" id="WP_252761422.1">
    <property type="nucleotide sequence ID" value="NZ_JAMXLY010000037.1"/>
</dbReference>
<sequence>MEKNYDNKKATLELGTRPIGRLLLQYALPGIIAMVASSLYNIIDRIFIGQVVGPLAISGLAITLPFMNLTTAFGAAVGIGASTSISIKLGQKDYHTAEKLLGNTVILNLIIGLSVSAICLIFLNPCLRFFGASNATLPYARSFMQIILIGNAASQMYYGMNAVLRAASKPKQAMFATMLTVGMNIFLDMLFIWWLHFGIRGAACATLISMSISLVWQMRLLSRKRELLHLKKGIYKLEGKLVKLILSIGISPFLMNTCACIIVIFMNNQLERYGGDFAVGSYGIANSISTVFLMIVFGLNMGMQPIAAYNYGAQLHDRLFRVLRYAIYGATGVMCTGWLIGEFLPQYCARMFSTDPTLIRMASKGIRINQLMFPIIGFQMVTSNFFQCLGKVKISIFLSMSRQLLYLLPLLLILPKYFGLDGVWFALPSADLIASISAASVLIYQIRKYRRTAGATAQVVSDNGTSKEK</sequence>
<evidence type="ECO:0000256" key="4">
    <source>
        <dbReference type="ARBA" id="ARBA00022448"/>
    </source>
</evidence>
<feature type="transmembrane region" description="Helical" evidence="10">
    <location>
        <begin position="277"/>
        <end position="301"/>
    </location>
</feature>
<dbReference type="PANTHER" id="PTHR43823:SF3">
    <property type="entry name" value="MULTIDRUG EXPORT PROTEIN MEPA"/>
    <property type="match status" value="1"/>
</dbReference>
<keyword evidence="6 10" id="KW-0812">Transmembrane</keyword>
<evidence type="ECO:0000256" key="2">
    <source>
        <dbReference type="ARBA" id="ARBA00008417"/>
    </source>
</evidence>
<keyword evidence="8 10" id="KW-0472">Membrane</keyword>
<keyword evidence="7 10" id="KW-1133">Transmembrane helix</keyword>
<protein>
    <recommendedName>
        <fullName evidence="3">Multidrug export protein MepA</fullName>
    </recommendedName>
</protein>
<keyword evidence="9" id="KW-0046">Antibiotic resistance</keyword>
<dbReference type="InterPro" id="IPR002528">
    <property type="entry name" value="MATE_fam"/>
</dbReference>
<evidence type="ECO:0000313" key="11">
    <source>
        <dbReference type="EMBL" id="MCO6026064.1"/>
    </source>
</evidence>
<feature type="transmembrane region" description="Helical" evidence="10">
    <location>
        <begin position="241"/>
        <end position="265"/>
    </location>
</feature>
<feature type="transmembrane region" description="Helical" evidence="10">
    <location>
        <begin position="322"/>
        <end position="341"/>
    </location>
</feature>
<dbReference type="PIRSF" id="PIRSF006603">
    <property type="entry name" value="DinF"/>
    <property type="match status" value="1"/>
</dbReference>
<organism evidence="11 12">
    <name type="scientific">Segatella cerevisiae</name>
    <dbReference type="NCBI Taxonomy" id="2053716"/>
    <lineage>
        <taxon>Bacteria</taxon>
        <taxon>Pseudomonadati</taxon>
        <taxon>Bacteroidota</taxon>
        <taxon>Bacteroidia</taxon>
        <taxon>Bacteroidales</taxon>
        <taxon>Prevotellaceae</taxon>
        <taxon>Segatella</taxon>
    </lineage>
</organism>
<evidence type="ECO:0000256" key="1">
    <source>
        <dbReference type="ARBA" id="ARBA00004651"/>
    </source>
</evidence>
<feature type="transmembrane region" description="Helical" evidence="10">
    <location>
        <begin position="172"/>
        <end position="193"/>
    </location>
</feature>
<keyword evidence="5" id="KW-1003">Cell membrane</keyword>
<comment type="similarity">
    <text evidence="2">Belongs to the multi antimicrobial extrusion (MATE) (TC 2.A.66.1) family. MepA subfamily.</text>
</comment>